<proteinExistence type="inferred from homology"/>
<dbReference type="InterPro" id="IPR001670">
    <property type="entry name" value="ADH_Fe/GldA"/>
</dbReference>
<evidence type="ECO:0000256" key="1">
    <source>
        <dbReference type="ARBA" id="ARBA00001954"/>
    </source>
</evidence>
<evidence type="ECO:0000256" key="4">
    <source>
        <dbReference type="ARBA" id="ARBA00023027"/>
    </source>
</evidence>
<dbReference type="SUPFAM" id="SSF56796">
    <property type="entry name" value="Dehydroquinate synthase-like"/>
    <property type="match status" value="1"/>
</dbReference>
<dbReference type="InterPro" id="IPR034789">
    <property type="entry name" value="AAD_C"/>
</dbReference>
<keyword evidence="13" id="KW-1185">Reference proteome</keyword>
<dbReference type="Pfam" id="PF25137">
    <property type="entry name" value="ADH_Fe_C"/>
    <property type="match status" value="1"/>
</dbReference>
<evidence type="ECO:0000256" key="5">
    <source>
        <dbReference type="ARBA" id="ARBA00023268"/>
    </source>
</evidence>
<dbReference type="Gene3D" id="3.40.309.10">
    <property type="entry name" value="Aldehyde Dehydrogenase, Chain A, domain 2"/>
    <property type="match status" value="1"/>
</dbReference>
<dbReference type="Gene3D" id="1.20.1090.10">
    <property type="entry name" value="Dehydroquinate synthase-like - alpha domain"/>
    <property type="match status" value="1"/>
</dbReference>
<evidence type="ECO:0000256" key="6">
    <source>
        <dbReference type="ARBA" id="ARBA00035641"/>
    </source>
</evidence>
<evidence type="ECO:0000259" key="9">
    <source>
        <dbReference type="Pfam" id="PF00171"/>
    </source>
</evidence>
<evidence type="ECO:0000256" key="8">
    <source>
        <dbReference type="PIRNR" id="PIRNR000111"/>
    </source>
</evidence>
<keyword evidence="5" id="KW-0511">Multifunctional enzyme</keyword>
<comment type="cofactor">
    <cofactor evidence="1">
        <name>Fe(2+)</name>
        <dbReference type="ChEBI" id="CHEBI:29033"/>
    </cofactor>
</comment>
<evidence type="ECO:0000256" key="2">
    <source>
        <dbReference type="ARBA" id="ARBA00023002"/>
    </source>
</evidence>
<feature type="domain" description="Aldehyde dehydrogenase" evidence="9">
    <location>
        <begin position="6"/>
        <end position="408"/>
    </location>
</feature>
<dbReference type="CDD" id="cd07122">
    <property type="entry name" value="ALDH_F20_ACDH"/>
    <property type="match status" value="1"/>
</dbReference>
<evidence type="ECO:0000256" key="7">
    <source>
        <dbReference type="ARBA" id="ARBA00035645"/>
    </source>
</evidence>
<dbReference type="InterPro" id="IPR039697">
    <property type="entry name" value="Alcohol_dehydrogenase_Fe"/>
</dbReference>
<feature type="domain" description="Alcohol dehydrogenase iron-type/glycerol dehydrogenase GldA" evidence="10">
    <location>
        <begin position="462"/>
        <end position="641"/>
    </location>
</feature>
<dbReference type="PANTHER" id="PTHR11496:SF83">
    <property type="entry name" value="HYDROXYACID-OXOACID TRANSHYDROGENASE, MITOCHONDRIAL"/>
    <property type="match status" value="1"/>
</dbReference>
<keyword evidence="4" id="KW-0520">NAD</keyword>
<dbReference type="CDD" id="cd08178">
    <property type="entry name" value="AAD_C"/>
    <property type="match status" value="1"/>
</dbReference>
<dbReference type="PROSITE" id="PS00913">
    <property type="entry name" value="ADH_IRON_1"/>
    <property type="match status" value="1"/>
</dbReference>
<dbReference type="Pfam" id="PF00465">
    <property type="entry name" value="Fe-ADH"/>
    <property type="match status" value="1"/>
</dbReference>
<dbReference type="InterPro" id="IPR012079">
    <property type="entry name" value="Bifunc_Ald-ADH"/>
</dbReference>
<dbReference type="GO" id="GO:0004022">
    <property type="term" value="F:alcohol dehydrogenase (NAD+) activity"/>
    <property type="evidence" value="ECO:0007669"/>
    <property type="project" value="UniProtKB-EC"/>
</dbReference>
<gene>
    <name evidence="12" type="primary">adhE</name>
    <name evidence="12" type="synonym">adhC</name>
    <name evidence="12" type="ORF">ACFPXP_20265</name>
</gene>
<dbReference type="SUPFAM" id="SSF53720">
    <property type="entry name" value="ALDH-like"/>
    <property type="match status" value="1"/>
</dbReference>
<dbReference type="Proteomes" id="UP001596250">
    <property type="component" value="Unassembled WGS sequence"/>
</dbReference>
<dbReference type="InterPro" id="IPR015590">
    <property type="entry name" value="Aldehyde_DH_dom"/>
</dbReference>
<dbReference type="NCBIfam" id="NF010378">
    <property type="entry name" value="PRK13805.1"/>
    <property type="match status" value="1"/>
</dbReference>
<dbReference type="Gene3D" id="3.40.50.1970">
    <property type="match status" value="1"/>
</dbReference>
<dbReference type="GO" id="GO:0008774">
    <property type="term" value="F:acetaldehyde dehydrogenase (acetylating) activity"/>
    <property type="evidence" value="ECO:0007669"/>
    <property type="project" value="UniProtKB-EC"/>
</dbReference>
<organism evidence="12 13">
    <name type="scientific">Marinicrinis lubricantis</name>
    <dbReference type="NCBI Taxonomy" id="2086470"/>
    <lineage>
        <taxon>Bacteria</taxon>
        <taxon>Bacillati</taxon>
        <taxon>Bacillota</taxon>
        <taxon>Bacilli</taxon>
        <taxon>Bacillales</taxon>
        <taxon>Paenibacillaceae</taxon>
    </lineage>
</organism>
<dbReference type="InterPro" id="IPR016162">
    <property type="entry name" value="Ald_DH_N"/>
</dbReference>
<dbReference type="RefSeq" id="WP_379896297.1">
    <property type="nucleotide sequence ID" value="NZ_CBCSCT010000006.1"/>
</dbReference>
<feature type="domain" description="Fe-containing alcohol dehydrogenase-like C-terminal" evidence="11">
    <location>
        <begin position="653"/>
        <end position="862"/>
    </location>
</feature>
<dbReference type="PANTHER" id="PTHR11496">
    <property type="entry name" value="ALCOHOL DEHYDROGENASE"/>
    <property type="match status" value="1"/>
</dbReference>
<comment type="similarity">
    <text evidence="6 8">In the N-terminal section; belongs to the aldehyde dehydrogenase family.</text>
</comment>
<dbReference type="Pfam" id="PF00171">
    <property type="entry name" value="Aldedh"/>
    <property type="match status" value="1"/>
</dbReference>
<accession>A0ABW1IUG6</accession>
<dbReference type="PIRSF" id="PIRSF000111">
    <property type="entry name" value="ALDH_ADH"/>
    <property type="match status" value="1"/>
</dbReference>
<evidence type="ECO:0000313" key="12">
    <source>
        <dbReference type="EMBL" id="MFC5988745.1"/>
    </source>
</evidence>
<dbReference type="EMBL" id="JBHSQV010000184">
    <property type="protein sequence ID" value="MFC5988745.1"/>
    <property type="molecule type" value="Genomic_DNA"/>
</dbReference>
<keyword evidence="2 8" id="KW-0560">Oxidoreductase</keyword>
<keyword evidence="3" id="KW-0408">Iron</keyword>
<dbReference type="InterPro" id="IPR018211">
    <property type="entry name" value="ADH_Fe_CS"/>
</dbReference>
<dbReference type="InterPro" id="IPR016161">
    <property type="entry name" value="Ald_DH/histidinol_DH"/>
</dbReference>
<evidence type="ECO:0000313" key="13">
    <source>
        <dbReference type="Proteomes" id="UP001596250"/>
    </source>
</evidence>
<comment type="caution">
    <text evidence="12">The sequence shown here is derived from an EMBL/GenBank/DDBJ whole genome shotgun (WGS) entry which is preliminary data.</text>
</comment>
<protein>
    <recommendedName>
        <fullName evidence="8">Aldehyde-alcohol dehydrogenase</fullName>
    </recommendedName>
</protein>
<dbReference type="InterPro" id="IPR016163">
    <property type="entry name" value="Ald_DH_C"/>
</dbReference>
<evidence type="ECO:0000259" key="11">
    <source>
        <dbReference type="Pfam" id="PF25137"/>
    </source>
</evidence>
<dbReference type="InterPro" id="IPR056798">
    <property type="entry name" value="ADH_Fe_C"/>
</dbReference>
<dbReference type="Gene3D" id="3.40.605.10">
    <property type="entry name" value="Aldehyde Dehydrogenase, Chain A, domain 1"/>
    <property type="match status" value="1"/>
</dbReference>
<sequence>MQAKEMRVQQESRKQIDAYVNNAKIALNKLLEMDQLQIDHVVQQMALAGLDRHMELAKMAVEETGRGVYEDKITKNIFATEYIYHDIKKDKTVGVIEDNRYESYQLVAEPVGIIAGVTPVTNPTSTTMFKSLISMKTRNPIIFAFHPSAQKCSAEAAKTVYEAAVKAGAPEHCIQWIELPSLEATQMLMNHPDVALVLATGGSGIVKSAYSTGKPALGVGPGNVPCFIEKTANLKQAVTDLILSKTFDNGMICASEQAVILEEPIYQQTKKMMQEMGCYFLNTEEIEKVSGLVIQKDSCAVNGKIVGKSAELIAELAGVQVPKNTKILVAELQGVGEKYPLSAEKLSPVLACYKVKNAEQGIERAAEVIAFGGMGHSSVIHSNDQKVIDRFAERLQTGRIMINSPSTHGAIGDIYNTNLPSLTLGCGSYGRNSTTSNVSAVNLINVKRVAYRTVNMQWFKVPEKIYFERGATQYLAKMPNISRVLIVTDPMMVKLGYVERLEYYLRKRTAPVAIEVFSEVEPDPSVSTVNKGTAVMRQFEPDCIIALGGGSPMDAAKGMWLFYEYPETDFQAIKQKFMDIRKRIYKYPKLGQKAKFVAIPTTSGTGSEVTSFAVITDREHGNTKYPLADYELTPDVAIIDPEFVLSLPKTAVADTGMDVLTHGIEAYVSTMANDYTDGLAIKAIQLVFENIEKSFHTADPLSREKMHNASTLAGMAFANAFLGINHSLAHKWGAEYHTAHGRTNAILMPHVIKFNAQKPKKFASFPKYDHFKADVRYAEIARAVGLPAKTTEEGVHSLIEAIRKLNRALGIEESFQQLGIDAKDFEAKVGALADRAFEDQCTTANPKLPLVADLAEIYRNAFYGRF</sequence>
<reference evidence="13" key="1">
    <citation type="journal article" date="2019" name="Int. J. Syst. Evol. Microbiol.">
        <title>The Global Catalogue of Microorganisms (GCM) 10K type strain sequencing project: providing services to taxonomists for standard genome sequencing and annotation.</title>
        <authorList>
            <consortium name="The Broad Institute Genomics Platform"/>
            <consortium name="The Broad Institute Genome Sequencing Center for Infectious Disease"/>
            <person name="Wu L."/>
            <person name="Ma J."/>
        </authorList>
    </citation>
    <scope>NUCLEOTIDE SEQUENCE [LARGE SCALE GENOMIC DNA]</scope>
    <source>
        <strain evidence="13">CCM 8749</strain>
    </source>
</reference>
<evidence type="ECO:0000259" key="10">
    <source>
        <dbReference type="Pfam" id="PF00465"/>
    </source>
</evidence>
<comment type="similarity">
    <text evidence="7 8">In the C-terminal section; belongs to the iron-containing alcohol dehydrogenase family.</text>
</comment>
<name>A0ABW1IUG6_9BACL</name>
<evidence type="ECO:0000256" key="3">
    <source>
        <dbReference type="ARBA" id="ARBA00023004"/>
    </source>
</evidence>